<dbReference type="InterPro" id="IPR002679">
    <property type="entry name" value="Closter_coat"/>
</dbReference>
<keyword evidence="5" id="KW-1185">Reference proteome</keyword>
<evidence type="ECO:0000256" key="2">
    <source>
        <dbReference type="ARBA" id="ARBA00022561"/>
    </source>
</evidence>
<organism evidence="4 5">
    <name type="scientific">Cordyline virus 3</name>
    <dbReference type="NCBI Taxonomy" id="1177752"/>
    <lineage>
        <taxon>Viruses</taxon>
        <taxon>Riboviria</taxon>
        <taxon>Orthornavirae</taxon>
        <taxon>Kitrinoviricota</taxon>
        <taxon>Alsuviricetes</taxon>
        <taxon>Martellivirales</taxon>
        <taxon>Closteroviridae</taxon>
        <taxon>Velarivirus</taxon>
        <taxon>Velarivirus tricordylinae</taxon>
    </lineage>
</organism>
<dbReference type="KEGG" id="vg:40524926"/>
<keyword evidence="2 4" id="KW-0167">Capsid protein</keyword>
<dbReference type="GO" id="GO:0019028">
    <property type="term" value="C:viral capsid"/>
    <property type="evidence" value="ECO:0007669"/>
    <property type="project" value="UniProtKB-KW"/>
</dbReference>
<sequence>MSIANCSEYATYFSRDIVFEVLLNEKPHSEGYLGTTTLRVGQHDGYFDLIIEEQYDKFVTKLIVKYGNYLLKERVDSVVLIRKDITLDLDKSNGFIIKYESRIFSIAVDDVIIYRFYNPCYRYNIQVVRMNNLNPNQRYIFDSIGAQPHIKRLNVDVSIDGIKKQGHPPTYMFGLNTSFRNFTDYKAAVDKFKTSETFVSASENPYEDLELKPDSSGVIRFYNVNSIGSTDEAIVGFHMIDHSVQGLNKVCQLWFGELDDVVLENVIRKTSNETTLEFWTHDEVEHKINKNFSIIKFFDIKNQVNFLLGVYIENAKTHFTYDGILASITNVIPRKRRLTFGFEYQLKDVSIGNINQKFVKRFNGEDKVVSVLLPKGIDYKKMYSADSNPKGNFALYEKSSKDKVSSIKTVNDFFVPPEKTNIKEKANVEADVQHKNQPTVRQSTVHDKLINACVDRLTNKVNLNYDKVKIILFQIGVLYGTSIELCLLKDHVLEMKLDSLELNIPVGGWVSALQNGSFKVNVLRLFCRHHSNEILTLLKEGKLVHNQNFSIKFGLDTKYSYLACDFLDYQNLELTNEETAELNKVKTFRNKYGLRK</sequence>
<protein>
    <submittedName>
        <fullName evidence="4">Minor coat protein</fullName>
    </submittedName>
</protein>
<evidence type="ECO:0000313" key="4">
    <source>
        <dbReference type="EMBL" id="AGF73885.1"/>
    </source>
</evidence>
<dbReference type="GeneID" id="40524926"/>
<dbReference type="EMBL" id="JQ599283">
    <property type="protein sequence ID" value="AGF73885.1"/>
    <property type="molecule type" value="Genomic_RNA"/>
</dbReference>
<dbReference type="Pfam" id="PF01785">
    <property type="entry name" value="Closter_coat"/>
    <property type="match status" value="1"/>
</dbReference>
<dbReference type="Proteomes" id="UP000232845">
    <property type="component" value="Segment"/>
</dbReference>
<accession>M1P242</accession>
<reference evidence="4" key="1">
    <citation type="submission" date="2013-02" db="EMBL/GenBank/DDBJ databases">
        <title>Differentiation, distribution, and elimination of closteroviruses infecting Cordyline fruticosa (L.) in Hawaii.</title>
        <authorList>
            <person name="Melzer M.J."/>
        </authorList>
    </citation>
    <scope>NUCLEOTIDE SEQUENCE [LARGE SCALE GENOMIC DNA]</scope>
    <source>
        <strain evidence="4">SJ1</strain>
    </source>
</reference>
<keyword evidence="3" id="KW-0946">Virion</keyword>
<comment type="subcellular location">
    <subcellularLocation>
        <location evidence="1">Virion</location>
    </subcellularLocation>
</comment>
<name>M1P242_9CLOS</name>
<evidence type="ECO:0000256" key="3">
    <source>
        <dbReference type="ARBA" id="ARBA00022844"/>
    </source>
</evidence>
<proteinExistence type="predicted"/>
<evidence type="ECO:0000256" key="1">
    <source>
        <dbReference type="ARBA" id="ARBA00004328"/>
    </source>
</evidence>
<dbReference type="RefSeq" id="YP_009664820.1">
    <property type="nucleotide sequence ID" value="NC_043107.1"/>
</dbReference>
<evidence type="ECO:0000313" key="5">
    <source>
        <dbReference type="Proteomes" id="UP000232845"/>
    </source>
</evidence>